<name>A0A8J9X3F3_PHATR</name>
<feature type="region of interest" description="Disordered" evidence="1">
    <location>
        <begin position="252"/>
        <end position="311"/>
    </location>
</feature>
<dbReference type="EMBL" id="OU594960">
    <property type="protein sequence ID" value="CAG9283369.1"/>
    <property type="molecule type" value="Genomic_DNA"/>
</dbReference>
<sequence>MQSLVDNLCRCWDTAGTKAAVSPPATPTVWSECIAASDVPEVGDLSLPISPTRQSTFSSNATPDMKRRTRSLALRDKQWDALFEGQQPQRSPTTPSRPTLINIEPRRYRSESAVTKEPVRSEKALATPAQRHPGAKRKRPADIFRTKPRTPSRSGSVGANATNSFSRFLSRNPALASTLCFASPVHSNAEPEVVPLDEVTSVVSDSHTLHTQDDTIASTVYYEEVKLAGMQQHSPLMPLFPETSIRDGDIIRLSDPDERRRTRTSPVVPSAHVLAWKEPTLADSRQPHGGPDASLPPMTKSSSDSTRQSDA</sequence>
<dbReference type="Proteomes" id="UP000836788">
    <property type="component" value="Chromosome 19"/>
</dbReference>
<proteinExistence type="predicted"/>
<evidence type="ECO:0000313" key="2">
    <source>
        <dbReference type="EMBL" id="CAG9283369.1"/>
    </source>
</evidence>
<feature type="compositionally biased region" description="Polar residues" evidence="1">
    <location>
        <begin position="299"/>
        <end position="311"/>
    </location>
</feature>
<protein>
    <submittedName>
        <fullName evidence="2">Uncharacterized protein</fullName>
    </submittedName>
</protein>
<reference evidence="2" key="1">
    <citation type="submission" date="2022-02" db="EMBL/GenBank/DDBJ databases">
        <authorList>
            <person name="Giguere J D."/>
        </authorList>
    </citation>
    <scope>NUCLEOTIDE SEQUENCE</scope>
    <source>
        <strain evidence="2">CCAP 1055/1</strain>
    </source>
</reference>
<feature type="region of interest" description="Disordered" evidence="1">
    <location>
        <begin position="82"/>
        <end position="159"/>
    </location>
</feature>
<organism evidence="2">
    <name type="scientific">Phaeodactylum tricornutum</name>
    <name type="common">Diatom</name>
    <dbReference type="NCBI Taxonomy" id="2850"/>
    <lineage>
        <taxon>Eukaryota</taxon>
        <taxon>Sar</taxon>
        <taxon>Stramenopiles</taxon>
        <taxon>Ochrophyta</taxon>
        <taxon>Bacillariophyta</taxon>
        <taxon>Bacillariophyceae</taxon>
        <taxon>Bacillariophycidae</taxon>
        <taxon>Naviculales</taxon>
        <taxon>Phaeodactylaceae</taxon>
        <taxon>Phaeodactylum</taxon>
    </lineage>
</organism>
<evidence type="ECO:0000256" key="1">
    <source>
        <dbReference type="SAM" id="MobiDB-lite"/>
    </source>
</evidence>
<dbReference type="AlphaFoldDB" id="A0A8J9X3F3"/>
<gene>
    <name evidence="2" type="ORF">PTTT1_LOCUS22557</name>
</gene>
<accession>A0A8J9X3F3</accession>
<feature type="compositionally biased region" description="Low complexity" evidence="1">
    <location>
        <begin position="86"/>
        <end position="99"/>
    </location>
</feature>
<feature type="compositionally biased region" description="Polar residues" evidence="1">
    <location>
        <begin position="149"/>
        <end position="159"/>
    </location>
</feature>